<reference evidence="1 2" key="1">
    <citation type="submission" date="2019-02" db="EMBL/GenBank/DDBJ databases">
        <title>Deep-cultivation of Planctomycetes and their phenomic and genomic characterization uncovers novel biology.</title>
        <authorList>
            <person name="Wiegand S."/>
            <person name="Jogler M."/>
            <person name="Boedeker C."/>
            <person name="Pinto D."/>
            <person name="Vollmers J."/>
            <person name="Rivas-Marin E."/>
            <person name="Kohn T."/>
            <person name="Peeters S.H."/>
            <person name="Heuer A."/>
            <person name="Rast P."/>
            <person name="Oberbeckmann S."/>
            <person name="Bunk B."/>
            <person name="Jeske O."/>
            <person name="Meyerdierks A."/>
            <person name="Storesund J.E."/>
            <person name="Kallscheuer N."/>
            <person name="Luecker S."/>
            <person name="Lage O.M."/>
            <person name="Pohl T."/>
            <person name="Merkel B.J."/>
            <person name="Hornburger P."/>
            <person name="Mueller R.-W."/>
            <person name="Bruemmer F."/>
            <person name="Labrenz M."/>
            <person name="Spormann A.M."/>
            <person name="Op Den Camp H."/>
            <person name="Overmann J."/>
            <person name="Amann R."/>
            <person name="Jetten M.S.M."/>
            <person name="Mascher T."/>
            <person name="Medema M.H."/>
            <person name="Devos D.P."/>
            <person name="Kaster A.-K."/>
            <person name="Ovreas L."/>
            <person name="Rohde M."/>
            <person name="Galperin M.Y."/>
            <person name="Jogler C."/>
        </authorList>
    </citation>
    <scope>NUCLEOTIDE SEQUENCE [LARGE SCALE GENOMIC DNA]</scope>
    <source>
        <strain evidence="1 2">Pla52n</strain>
    </source>
</reference>
<proteinExistence type="predicted"/>
<keyword evidence="2" id="KW-1185">Reference proteome</keyword>
<gene>
    <name evidence="1" type="ORF">Pla52n_68910</name>
</gene>
<comment type="caution">
    <text evidence="1">The sequence shown here is derived from an EMBL/GenBank/DDBJ whole genome shotgun (WGS) entry which is preliminary data.</text>
</comment>
<sequence>MSTASTQTFVSPQTDSPKIATTFEIFAMVKSETTRIETSLAETRKKRAIRREAEAAAALAEFMALADAD</sequence>
<name>A0A5C5ZPY5_9BACT</name>
<dbReference type="AlphaFoldDB" id="A0A5C5ZPY5"/>
<evidence type="ECO:0000313" key="2">
    <source>
        <dbReference type="Proteomes" id="UP000320176"/>
    </source>
</evidence>
<dbReference type="Proteomes" id="UP000320176">
    <property type="component" value="Unassembled WGS sequence"/>
</dbReference>
<organism evidence="1 2">
    <name type="scientific">Stieleria varia</name>
    <dbReference type="NCBI Taxonomy" id="2528005"/>
    <lineage>
        <taxon>Bacteria</taxon>
        <taxon>Pseudomonadati</taxon>
        <taxon>Planctomycetota</taxon>
        <taxon>Planctomycetia</taxon>
        <taxon>Pirellulales</taxon>
        <taxon>Pirellulaceae</taxon>
        <taxon>Stieleria</taxon>
    </lineage>
</organism>
<dbReference type="RefSeq" id="WP_146523730.1">
    <property type="nucleotide sequence ID" value="NZ_CP151726.1"/>
</dbReference>
<accession>A0A5C5ZPY5</accession>
<protein>
    <submittedName>
        <fullName evidence="1">Uncharacterized protein</fullName>
    </submittedName>
</protein>
<evidence type="ECO:0000313" key="1">
    <source>
        <dbReference type="EMBL" id="TWT89158.1"/>
    </source>
</evidence>
<dbReference type="EMBL" id="SJPN01000027">
    <property type="protein sequence ID" value="TWT89158.1"/>
    <property type="molecule type" value="Genomic_DNA"/>
</dbReference>